<dbReference type="EC" id="1.1.1.25" evidence="5"/>
<dbReference type="SUPFAM" id="SSF51735">
    <property type="entry name" value="NAD(P)-binding Rossmann-fold domains"/>
    <property type="match status" value="1"/>
</dbReference>
<evidence type="ECO:0000256" key="1">
    <source>
        <dbReference type="ARBA" id="ARBA00004871"/>
    </source>
</evidence>
<dbReference type="AlphaFoldDB" id="A0A6J4LXT6"/>
<dbReference type="GO" id="GO:0050661">
    <property type="term" value="F:NADP binding"/>
    <property type="evidence" value="ECO:0007669"/>
    <property type="project" value="TreeGrafter"/>
</dbReference>
<dbReference type="InterPro" id="IPR013708">
    <property type="entry name" value="Shikimate_DH-bd_N"/>
</dbReference>
<dbReference type="PANTHER" id="PTHR21089">
    <property type="entry name" value="SHIKIMATE DEHYDROGENASE"/>
    <property type="match status" value="1"/>
</dbReference>
<evidence type="ECO:0000256" key="2">
    <source>
        <dbReference type="ARBA" id="ARBA00023002"/>
    </source>
</evidence>
<dbReference type="SUPFAM" id="SSF53223">
    <property type="entry name" value="Aminoacid dehydrogenase-like, N-terminal domain"/>
    <property type="match status" value="1"/>
</dbReference>
<accession>A0A6J4LXT6</accession>
<keyword evidence="3" id="KW-0028">Amino-acid biosynthesis</keyword>
<comment type="pathway">
    <text evidence="1">Metabolic intermediate biosynthesis; chorismate biosynthesis; chorismate from D-erythrose 4-phosphate and phosphoenolpyruvate: step 4/7.</text>
</comment>
<feature type="domain" description="Shikimate dehydrogenase substrate binding N-terminal" evidence="4">
    <location>
        <begin position="6"/>
        <end position="88"/>
    </location>
</feature>
<dbReference type="GO" id="GO:0009423">
    <property type="term" value="P:chorismate biosynthetic process"/>
    <property type="evidence" value="ECO:0007669"/>
    <property type="project" value="TreeGrafter"/>
</dbReference>
<proteinExistence type="predicted"/>
<dbReference type="InterPro" id="IPR046346">
    <property type="entry name" value="Aminoacid_DH-like_N_sf"/>
</dbReference>
<keyword evidence="3" id="KW-0057">Aromatic amino acid biosynthesis</keyword>
<name>A0A6J4LXT6_9SPHI</name>
<evidence type="ECO:0000259" key="4">
    <source>
        <dbReference type="Pfam" id="PF08501"/>
    </source>
</evidence>
<dbReference type="GO" id="GO:0005829">
    <property type="term" value="C:cytosol"/>
    <property type="evidence" value="ECO:0007669"/>
    <property type="project" value="TreeGrafter"/>
</dbReference>
<dbReference type="GO" id="GO:0019632">
    <property type="term" value="P:shikimate metabolic process"/>
    <property type="evidence" value="ECO:0007669"/>
    <property type="project" value="TreeGrafter"/>
</dbReference>
<sequence>MRLFGLIGYPLSHSFSKRYFTEKFAREGIADASYELFELPDIGGFPALLKAQPQLRGINVTIPHKLNVIPFLDALDDAAARIGAVNVIKVGADGRTTGYNSDYYGFGSSLADWFRQLHGEGGGSRLRSLKALILGSGGASKAVQTALHDMGIPGRIVSRQAVNGLGYDDLTPALVAEHRLLVNATPLGTAPNTAAFPPFPYDLLGAGHYLYDLVYNPPVTAFMQQGQARGTHVLNGLPMLHAQAEKSWEIWNG</sequence>
<dbReference type="GO" id="GO:0004764">
    <property type="term" value="F:shikimate 3-dehydrogenase (NADP+) activity"/>
    <property type="evidence" value="ECO:0007669"/>
    <property type="project" value="UniProtKB-EC"/>
</dbReference>
<dbReference type="EMBL" id="CADCTQ010000678">
    <property type="protein sequence ID" value="CAA9344316.1"/>
    <property type="molecule type" value="Genomic_DNA"/>
</dbReference>
<evidence type="ECO:0000313" key="5">
    <source>
        <dbReference type="EMBL" id="CAA9344316.1"/>
    </source>
</evidence>
<keyword evidence="2 5" id="KW-0560">Oxidoreductase</keyword>
<dbReference type="CDD" id="cd01065">
    <property type="entry name" value="NAD_bind_Shikimate_DH"/>
    <property type="match status" value="1"/>
</dbReference>
<dbReference type="Gene3D" id="3.40.50.720">
    <property type="entry name" value="NAD(P)-binding Rossmann-like Domain"/>
    <property type="match status" value="1"/>
</dbReference>
<organism evidence="5">
    <name type="scientific">uncultured Cytophagales bacterium</name>
    <dbReference type="NCBI Taxonomy" id="158755"/>
    <lineage>
        <taxon>Bacteria</taxon>
        <taxon>Pseudomonadati</taxon>
        <taxon>Bacteroidota</taxon>
        <taxon>Sphingobacteriia</taxon>
        <taxon>Sphingobacteriales</taxon>
        <taxon>environmental samples</taxon>
    </lineage>
</organism>
<dbReference type="InterPro" id="IPR036291">
    <property type="entry name" value="NAD(P)-bd_dom_sf"/>
</dbReference>
<gene>
    <name evidence="5" type="ORF">AVDCRST_MAG56-8042</name>
</gene>
<dbReference type="Pfam" id="PF08501">
    <property type="entry name" value="Shikimate_dh_N"/>
    <property type="match status" value="1"/>
</dbReference>
<dbReference type="GO" id="GO:0009073">
    <property type="term" value="P:aromatic amino acid family biosynthetic process"/>
    <property type="evidence" value="ECO:0007669"/>
    <property type="project" value="UniProtKB-KW"/>
</dbReference>
<dbReference type="PANTHER" id="PTHR21089:SF1">
    <property type="entry name" value="BIFUNCTIONAL 3-DEHYDROQUINATE DEHYDRATASE_SHIKIMATE DEHYDROGENASE, CHLOROPLASTIC"/>
    <property type="match status" value="1"/>
</dbReference>
<evidence type="ECO:0000256" key="3">
    <source>
        <dbReference type="ARBA" id="ARBA00023141"/>
    </source>
</evidence>
<reference evidence="5" key="1">
    <citation type="submission" date="2020-02" db="EMBL/GenBank/DDBJ databases">
        <authorList>
            <person name="Meier V. D."/>
        </authorList>
    </citation>
    <scope>NUCLEOTIDE SEQUENCE</scope>
    <source>
        <strain evidence="5">AVDCRST_MAG56</strain>
    </source>
</reference>
<protein>
    <submittedName>
        <fullName evidence="5">Shikimate 5-dehydrogenase I alpha</fullName>
        <ecNumber evidence="5">1.1.1.25</ecNumber>
    </submittedName>
</protein>
<dbReference type="Gene3D" id="3.40.50.10860">
    <property type="entry name" value="Leucine Dehydrogenase, chain A, domain 1"/>
    <property type="match status" value="1"/>
</dbReference>
<dbReference type="InterPro" id="IPR022893">
    <property type="entry name" value="Shikimate_DH_fam"/>
</dbReference>